<sequence length="832" mass="91143">MNKILKITLSIVLFLLLTVTGLSFFIFSQKGNELLKPYVKETLEENIGLPVEVNRFKLDSGRSTLEFVINKQAFVNVATQHKLWSQSFEGTYQIKTDSFSYEEIKLKEVDIKGNFKGVSEDIYVEGKGRALGAALDYRFNLIDEIAQKIIANMKGAHFSEVLQLVGYPALAEGKIDVEINMPKIGEEAASGYGHIVLNRAIFNRALVKELYHYTLPKKSYVEGTVDATLEGKSAQLVGDIQSNLFALEIKDAVMDMASDEAKAVYRLDVKDMRILTKNQLAGPFKVEGKLEKKEEATLVTGTSRSLGGVLDFALGETAQVTLEKLSLEKLLAFLKQPDYAKGELSGNLVFDELEEMSGAYKLQVDKGVFNPKVVEKMAGYKIPEENTFTFESKGEIDNALLSGNARVESTLTNITLPSFEYDLKQNTLVSEYDILVHDINTLIPKAKNGKATPVSAKGSLNLTDTLSISGVTEGLGKKVAFAYDSKTAKVEISELSVEKVLALSGLPVYVKGTIDSDIDFTSLDPEEGTFTLKSSKLVTQPDAMKKLTGEAFTMNAVVESSGTFKEGKGTIHTKVESSVGDITFDNMVYDAENQTLKSAYTIDIPSLKEVQPLIGKKFYGPLLLQGELFKDKIVKVTGATTSLGGKINYTLKGDDLTSTISSVPLENILGTLGHKRNFLGSASGNANYNLKKKSGVVDLDIASFQIKPNDLTKMISLAIGKDPARVIFSSTKFHADINKNIIDYTLHAIGTRSSIDITQGRMNTTNNTNSARFSFVYEEHTVRGKIKGSVNSPKITIDTSALIKDKIDEKVQEKLDKALGGQAAEFLKSLPF</sequence>
<evidence type="ECO:0008006" key="3">
    <source>
        <dbReference type="Google" id="ProtNLM"/>
    </source>
</evidence>
<reference evidence="1" key="1">
    <citation type="submission" date="2023-01" db="EMBL/GenBank/DDBJ databases">
        <title>Sulfurovum sp. XTW-4 genome assembly.</title>
        <authorList>
            <person name="Wang J."/>
        </authorList>
    </citation>
    <scope>NUCLEOTIDE SEQUENCE</scope>
    <source>
        <strain evidence="1">XTW-4</strain>
    </source>
</reference>
<dbReference type="EMBL" id="JAQIBC010000004">
    <property type="protein sequence ID" value="MDM5264078.1"/>
    <property type="molecule type" value="Genomic_DNA"/>
</dbReference>
<gene>
    <name evidence="1" type="ORF">PF327_07705</name>
</gene>
<accession>A0ABT7QSL2</accession>
<name>A0ABT7QSL2_9BACT</name>
<keyword evidence="2" id="KW-1185">Reference proteome</keyword>
<evidence type="ECO:0000313" key="2">
    <source>
        <dbReference type="Proteomes" id="UP001169066"/>
    </source>
</evidence>
<protein>
    <recommendedName>
        <fullName evidence="3">AsmA-like C-terminal domain-containing protein</fullName>
    </recommendedName>
</protein>
<dbReference type="Proteomes" id="UP001169066">
    <property type="component" value="Unassembled WGS sequence"/>
</dbReference>
<dbReference type="RefSeq" id="WP_289402019.1">
    <property type="nucleotide sequence ID" value="NZ_JAQIBC010000004.1"/>
</dbReference>
<proteinExistence type="predicted"/>
<evidence type="ECO:0000313" key="1">
    <source>
        <dbReference type="EMBL" id="MDM5264078.1"/>
    </source>
</evidence>
<organism evidence="1 2">
    <name type="scientific">Sulfurovum xiamenensis</name>
    <dbReference type="NCBI Taxonomy" id="3019066"/>
    <lineage>
        <taxon>Bacteria</taxon>
        <taxon>Pseudomonadati</taxon>
        <taxon>Campylobacterota</taxon>
        <taxon>Epsilonproteobacteria</taxon>
        <taxon>Campylobacterales</taxon>
        <taxon>Sulfurovaceae</taxon>
        <taxon>Sulfurovum</taxon>
    </lineage>
</organism>
<comment type="caution">
    <text evidence="1">The sequence shown here is derived from an EMBL/GenBank/DDBJ whole genome shotgun (WGS) entry which is preliminary data.</text>
</comment>